<feature type="transmembrane region" description="Helical" evidence="4">
    <location>
        <begin position="44"/>
        <end position="67"/>
    </location>
</feature>
<comment type="caution">
    <text evidence="5">The sequence shown here is derived from an EMBL/GenBank/DDBJ whole genome shotgun (WGS) entry which is preliminary data.</text>
</comment>
<evidence type="ECO:0000256" key="1">
    <source>
        <dbReference type="ARBA" id="ARBA00022692"/>
    </source>
</evidence>
<dbReference type="InterPro" id="IPR036259">
    <property type="entry name" value="MFS_trans_sf"/>
</dbReference>
<dbReference type="PANTHER" id="PTHR23523">
    <property type="match status" value="1"/>
</dbReference>
<dbReference type="EMBL" id="JBHUJD010000004">
    <property type="protein sequence ID" value="MFD2309663.1"/>
    <property type="molecule type" value="Genomic_DNA"/>
</dbReference>
<keyword evidence="3 4" id="KW-0472">Membrane</keyword>
<proteinExistence type="predicted"/>
<keyword evidence="1 4" id="KW-0812">Transmembrane</keyword>
<feature type="transmembrane region" description="Helical" evidence="4">
    <location>
        <begin position="136"/>
        <end position="157"/>
    </location>
</feature>
<evidence type="ECO:0000256" key="4">
    <source>
        <dbReference type="SAM" id="Phobius"/>
    </source>
</evidence>
<feature type="transmembrane region" description="Helical" evidence="4">
    <location>
        <begin position="243"/>
        <end position="262"/>
    </location>
</feature>
<dbReference type="InterPro" id="IPR052524">
    <property type="entry name" value="MFS_Cyanate_Porter"/>
</dbReference>
<keyword evidence="2 4" id="KW-1133">Transmembrane helix</keyword>
<feature type="transmembrane region" description="Helical" evidence="4">
    <location>
        <begin position="333"/>
        <end position="352"/>
    </location>
</feature>
<reference evidence="6" key="1">
    <citation type="journal article" date="2019" name="Int. J. Syst. Evol. Microbiol.">
        <title>The Global Catalogue of Microorganisms (GCM) 10K type strain sequencing project: providing services to taxonomists for standard genome sequencing and annotation.</title>
        <authorList>
            <consortium name="The Broad Institute Genomics Platform"/>
            <consortium name="The Broad Institute Genome Sequencing Center for Infectious Disease"/>
            <person name="Wu L."/>
            <person name="Ma J."/>
        </authorList>
    </citation>
    <scope>NUCLEOTIDE SEQUENCE [LARGE SCALE GENOMIC DNA]</scope>
    <source>
        <strain evidence="6">KCTC 12848</strain>
    </source>
</reference>
<feature type="transmembrane region" description="Helical" evidence="4">
    <location>
        <begin position="102"/>
        <end position="124"/>
    </location>
</feature>
<sequence>MRTPSPAHPLLLGAVIVLVALNLRPVLASVGPLLPAIQQDMPISFSAASLLTTLPVLAMGLACFVGFRIARYLGTAQTIGYSLLCLALATGVRFWVGSTTGLLATALLAGLGIAIVQTLIPAIIKANFGSRVPAVMGFYVTAIMAGATFAAAGAPVIADFSEWRGGLAHWAWLTLAACLAWAWLTRKRALAIPASGTEPGPRFWKNRRSWKLASLFGLGTGAYVCVLAWLAPYAIEQGYSDKQAGLLLGFLTLMEVVAGLVFPAWANRGRDRRPVLFTLCALQLLGFGGLALAPEAGLPLWAGIIGLGIGGFFPMSMIVTMDHQDDPLQSGRLTAFVQGIGYIIAAVTPWISGIMRDQLHSFEFAWLLLVVGAIVIFILSLNLGPASYRRAFPSTHRG</sequence>
<organism evidence="5 6">
    <name type="scientific">Microbulbifer halophilus</name>
    <dbReference type="NCBI Taxonomy" id="453963"/>
    <lineage>
        <taxon>Bacteria</taxon>
        <taxon>Pseudomonadati</taxon>
        <taxon>Pseudomonadota</taxon>
        <taxon>Gammaproteobacteria</taxon>
        <taxon>Cellvibrionales</taxon>
        <taxon>Microbulbiferaceae</taxon>
        <taxon>Microbulbifer</taxon>
    </lineage>
</organism>
<dbReference type="NCBIfam" id="NF007256">
    <property type="entry name" value="PRK09705.1"/>
    <property type="match status" value="1"/>
</dbReference>
<evidence type="ECO:0000256" key="2">
    <source>
        <dbReference type="ARBA" id="ARBA00022989"/>
    </source>
</evidence>
<name>A0ABW5EBL2_9GAMM</name>
<evidence type="ECO:0000313" key="6">
    <source>
        <dbReference type="Proteomes" id="UP001597425"/>
    </source>
</evidence>
<feature type="transmembrane region" description="Helical" evidence="4">
    <location>
        <begin position="163"/>
        <end position="184"/>
    </location>
</feature>
<dbReference type="SUPFAM" id="SSF103473">
    <property type="entry name" value="MFS general substrate transporter"/>
    <property type="match status" value="1"/>
</dbReference>
<evidence type="ECO:0000256" key="3">
    <source>
        <dbReference type="ARBA" id="ARBA00023136"/>
    </source>
</evidence>
<dbReference type="Gene3D" id="1.20.1250.20">
    <property type="entry name" value="MFS general substrate transporter like domains"/>
    <property type="match status" value="2"/>
</dbReference>
<feature type="transmembrane region" description="Helical" evidence="4">
    <location>
        <begin position="274"/>
        <end position="294"/>
    </location>
</feature>
<feature type="transmembrane region" description="Helical" evidence="4">
    <location>
        <begin position="300"/>
        <end position="321"/>
    </location>
</feature>
<dbReference type="Pfam" id="PF07690">
    <property type="entry name" value="MFS_1"/>
    <property type="match status" value="1"/>
</dbReference>
<feature type="transmembrane region" description="Helical" evidence="4">
    <location>
        <begin position="364"/>
        <end position="384"/>
    </location>
</feature>
<accession>A0ABW5EBL2</accession>
<dbReference type="Proteomes" id="UP001597425">
    <property type="component" value="Unassembled WGS sequence"/>
</dbReference>
<dbReference type="PANTHER" id="PTHR23523:SF1">
    <property type="entry name" value="CYANATE TRANSPORT PROTEIN CYNX"/>
    <property type="match status" value="1"/>
</dbReference>
<dbReference type="RefSeq" id="WP_265720207.1">
    <property type="nucleotide sequence ID" value="NZ_JAPIVK010000002.1"/>
</dbReference>
<keyword evidence="6" id="KW-1185">Reference proteome</keyword>
<dbReference type="InterPro" id="IPR011701">
    <property type="entry name" value="MFS"/>
</dbReference>
<feature type="transmembrane region" description="Helical" evidence="4">
    <location>
        <begin position="212"/>
        <end position="231"/>
    </location>
</feature>
<gene>
    <name evidence="5" type="ORF">ACFSKX_04465</name>
</gene>
<evidence type="ECO:0000313" key="5">
    <source>
        <dbReference type="EMBL" id="MFD2309663.1"/>
    </source>
</evidence>
<protein>
    <submittedName>
        <fullName evidence="5">Cyanate transporter</fullName>
    </submittedName>
</protein>
<feature type="transmembrane region" description="Helical" evidence="4">
    <location>
        <begin position="79"/>
        <end position="96"/>
    </location>
</feature>